<name>A0ABP8BSK9_9ACTN</name>
<dbReference type="PANTHER" id="PTHR48081">
    <property type="entry name" value="AB HYDROLASE SUPERFAMILY PROTEIN C4A8.06C"/>
    <property type="match status" value="1"/>
</dbReference>
<feature type="signal peptide" evidence="3">
    <location>
        <begin position="1"/>
        <end position="27"/>
    </location>
</feature>
<keyword evidence="3" id="KW-0732">Signal</keyword>
<dbReference type="SUPFAM" id="SSF53474">
    <property type="entry name" value="alpha/beta-Hydrolases"/>
    <property type="match status" value="1"/>
</dbReference>
<dbReference type="PANTHER" id="PTHR48081:SF13">
    <property type="entry name" value="ALPHA_BETA HYDROLASE"/>
    <property type="match status" value="1"/>
</dbReference>
<sequence>MRKTLVCGAAFAAVCVSAVAVPAGAHANAPGPTPSGPAVTEPGPPGPTETGSPSTSSTSQPEGPQDGGTPGGGQTAGPDGEPDGTVTAHAVMVTPELPKVRGYAYGKASAQRIDAYWRDQGPRARPRPVVLILHGGYWLGGDKGGGWKYFARRLTEEGYVVLSANYRLAPKAQWPAQRDDSLAALDFIKRHARLWNADPSRVAVLGSSAGGHLATQLGTFGTGTRQVRGVVALSPPNNPLMAFQDGLKPGASPRQVKLRRAVTDLVGCTPDTASDDAVGLAECAGRLEDASSVTHVSPGDAPMLLMHGSGDFVPVAQSTELATALRAAGVPVTVKTVEGDMHAAEMLDDEHTYPTIVSFLKKHLKPRAQ</sequence>
<evidence type="ECO:0000256" key="2">
    <source>
        <dbReference type="SAM" id="MobiDB-lite"/>
    </source>
</evidence>
<dbReference type="InterPro" id="IPR050300">
    <property type="entry name" value="GDXG_lipolytic_enzyme"/>
</dbReference>
<feature type="domain" description="BD-FAE-like" evidence="4">
    <location>
        <begin position="124"/>
        <end position="325"/>
    </location>
</feature>
<proteinExistence type="predicted"/>
<evidence type="ECO:0000259" key="4">
    <source>
        <dbReference type="Pfam" id="PF20434"/>
    </source>
</evidence>
<dbReference type="Gene3D" id="3.40.50.1820">
    <property type="entry name" value="alpha/beta hydrolase"/>
    <property type="match status" value="1"/>
</dbReference>
<dbReference type="Proteomes" id="UP001501710">
    <property type="component" value="Unassembled WGS sequence"/>
</dbReference>
<evidence type="ECO:0000256" key="3">
    <source>
        <dbReference type="SAM" id="SignalP"/>
    </source>
</evidence>
<accession>A0ABP8BSK9</accession>
<protein>
    <recommendedName>
        <fullName evidence="4">BD-FAE-like domain-containing protein</fullName>
    </recommendedName>
</protein>
<evidence type="ECO:0000256" key="1">
    <source>
        <dbReference type="ARBA" id="ARBA00022801"/>
    </source>
</evidence>
<dbReference type="EMBL" id="BAABAS010000003">
    <property type="protein sequence ID" value="GAA4224822.1"/>
    <property type="molecule type" value="Genomic_DNA"/>
</dbReference>
<evidence type="ECO:0000313" key="5">
    <source>
        <dbReference type="EMBL" id="GAA4224822.1"/>
    </source>
</evidence>
<feature type="compositionally biased region" description="Low complexity" evidence="2">
    <location>
        <begin position="48"/>
        <end position="64"/>
    </location>
</feature>
<keyword evidence="1" id="KW-0378">Hydrolase</keyword>
<feature type="compositionally biased region" description="Gly residues" evidence="2">
    <location>
        <begin position="65"/>
        <end position="75"/>
    </location>
</feature>
<dbReference type="InterPro" id="IPR029058">
    <property type="entry name" value="AB_hydrolase_fold"/>
</dbReference>
<dbReference type="Pfam" id="PF20434">
    <property type="entry name" value="BD-FAE"/>
    <property type="match status" value="1"/>
</dbReference>
<evidence type="ECO:0000313" key="6">
    <source>
        <dbReference type="Proteomes" id="UP001501710"/>
    </source>
</evidence>
<feature type="region of interest" description="Disordered" evidence="2">
    <location>
        <begin position="28"/>
        <end position="86"/>
    </location>
</feature>
<organism evidence="5 6">
    <name type="scientific">Actinomadura meridiana</name>
    <dbReference type="NCBI Taxonomy" id="559626"/>
    <lineage>
        <taxon>Bacteria</taxon>
        <taxon>Bacillati</taxon>
        <taxon>Actinomycetota</taxon>
        <taxon>Actinomycetes</taxon>
        <taxon>Streptosporangiales</taxon>
        <taxon>Thermomonosporaceae</taxon>
        <taxon>Actinomadura</taxon>
    </lineage>
</organism>
<reference evidence="6" key="1">
    <citation type="journal article" date="2019" name="Int. J. Syst. Evol. Microbiol.">
        <title>The Global Catalogue of Microorganisms (GCM) 10K type strain sequencing project: providing services to taxonomists for standard genome sequencing and annotation.</title>
        <authorList>
            <consortium name="The Broad Institute Genomics Platform"/>
            <consortium name="The Broad Institute Genome Sequencing Center for Infectious Disease"/>
            <person name="Wu L."/>
            <person name="Ma J."/>
        </authorList>
    </citation>
    <scope>NUCLEOTIDE SEQUENCE [LARGE SCALE GENOMIC DNA]</scope>
    <source>
        <strain evidence="6">JCM 17440</strain>
    </source>
</reference>
<gene>
    <name evidence="5" type="ORF">GCM10022254_05170</name>
</gene>
<comment type="caution">
    <text evidence="5">The sequence shown here is derived from an EMBL/GenBank/DDBJ whole genome shotgun (WGS) entry which is preliminary data.</text>
</comment>
<dbReference type="RefSeq" id="WP_344888947.1">
    <property type="nucleotide sequence ID" value="NZ_BAABAS010000003.1"/>
</dbReference>
<dbReference type="InterPro" id="IPR049492">
    <property type="entry name" value="BD-FAE-like_dom"/>
</dbReference>
<keyword evidence="6" id="KW-1185">Reference proteome</keyword>
<feature type="chain" id="PRO_5046808992" description="BD-FAE-like domain-containing protein" evidence="3">
    <location>
        <begin position="28"/>
        <end position="369"/>
    </location>
</feature>